<gene>
    <name evidence="2" type="ORF">GCM10011379_36050</name>
</gene>
<dbReference type="EMBL" id="BMIB01000003">
    <property type="protein sequence ID" value="GGH73954.1"/>
    <property type="molecule type" value="Genomic_DNA"/>
</dbReference>
<organism evidence="2 3">
    <name type="scientific">Filimonas zeae</name>
    <dbReference type="NCBI Taxonomy" id="1737353"/>
    <lineage>
        <taxon>Bacteria</taxon>
        <taxon>Pseudomonadati</taxon>
        <taxon>Bacteroidota</taxon>
        <taxon>Chitinophagia</taxon>
        <taxon>Chitinophagales</taxon>
        <taxon>Chitinophagaceae</taxon>
        <taxon>Filimonas</taxon>
    </lineage>
</organism>
<accession>A0A917MXL2</accession>
<feature type="domain" description="DUF7674" evidence="1">
    <location>
        <begin position="8"/>
        <end position="114"/>
    </location>
</feature>
<reference evidence="2" key="2">
    <citation type="submission" date="2020-09" db="EMBL/GenBank/DDBJ databases">
        <authorList>
            <person name="Sun Q."/>
            <person name="Zhou Y."/>
        </authorList>
    </citation>
    <scope>NUCLEOTIDE SEQUENCE</scope>
    <source>
        <strain evidence="2">CGMCC 1.15290</strain>
    </source>
</reference>
<name>A0A917MXL2_9BACT</name>
<dbReference type="Proteomes" id="UP000627292">
    <property type="component" value="Unassembled WGS sequence"/>
</dbReference>
<reference evidence="2" key="1">
    <citation type="journal article" date="2014" name="Int. J. Syst. Evol. Microbiol.">
        <title>Complete genome sequence of Corynebacterium casei LMG S-19264T (=DSM 44701T), isolated from a smear-ripened cheese.</title>
        <authorList>
            <consortium name="US DOE Joint Genome Institute (JGI-PGF)"/>
            <person name="Walter F."/>
            <person name="Albersmeier A."/>
            <person name="Kalinowski J."/>
            <person name="Ruckert C."/>
        </authorList>
    </citation>
    <scope>NUCLEOTIDE SEQUENCE</scope>
    <source>
        <strain evidence="2">CGMCC 1.15290</strain>
    </source>
</reference>
<proteinExistence type="predicted"/>
<dbReference type="InterPro" id="IPR056091">
    <property type="entry name" value="DUF7674"/>
</dbReference>
<sequence length="119" mass="13473">MNQYEVPALIADSIPELETAMKEQTATFNINSVLHTLAAYTQKMCAAHNLPAIQQCMKLADKLYTKGNTAVQNAVINVFVYSFSVFRITCHKMEWKQLQPRIPVTLYSVYVQQVLKSGM</sequence>
<evidence type="ECO:0000313" key="2">
    <source>
        <dbReference type="EMBL" id="GGH73954.1"/>
    </source>
</evidence>
<dbReference type="AlphaFoldDB" id="A0A917MXL2"/>
<protein>
    <recommendedName>
        <fullName evidence="1">DUF7674 domain-containing protein</fullName>
    </recommendedName>
</protein>
<dbReference type="Pfam" id="PF24722">
    <property type="entry name" value="DUF7674"/>
    <property type="match status" value="1"/>
</dbReference>
<keyword evidence="3" id="KW-1185">Reference proteome</keyword>
<evidence type="ECO:0000313" key="3">
    <source>
        <dbReference type="Proteomes" id="UP000627292"/>
    </source>
</evidence>
<evidence type="ECO:0000259" key="1">
    <source>
        <dbReference type="Pfam" id="PF24722"/>
    </source>
</evidence>
<comment type="caution">
    <text evidence="2">The sequence shown here is derived from an EMBL/GenBank/DDBJ whole genome shotgun (WGS) entry which is preliminary data.</text>
</comment>
<dbReference type="RefSeq" id="WP_188954809.1">
    <property type="nucleotide sequence ID" value="NZ_BMIB01000003.1"/>
</dbReference>